<reference evidence="1" key="1">
    <citation type="submission" date="2021-05" db="EMBL/GenBank/DDBJ databases">
        <authorList>
            <person name="Pietrasiak N."/>
            <person name="Ward R."/>
            <person name="Stajich J.E."/>
            <person name="Kurbessoian T."/>
        </authorList>
    </citation>
    <scope>NUCLEOTIDE SEQUENCE</scope>
    <source>
        <strain evidence="1">GSE-TBD4-15B</strain>
    </source>
</reference>
<organism evidence="1 2">
    <name type="scientific">Pegethrix bostrychoides GSE-TBD4-15B</name>
    <dbReference type="NCBI Taxonomy" id="2839662"/>
    <lineage>
        <taxon>Bacteria</taxon>
        <taxon>Bacillati</taxon>
        <taxon>Cyanobacteriota</taxon>
        <taxon>Cyanophyceae</taxon>
        <taxon>Oculatellales</taxon>
        <taxon>Oculatellaceae</taxon>
        <taxon>Pegethrix</taxon>
    </lineage>
</organism>
<reference evidence="1" key="2">
    <citation type="journal article" date="2022" name="Microbiol. Resour. Announc.">
        <title>Metagenome Sequencing to Explore Phylogenomics of Terrestrial Cyanobacteria.</title>
        <authorList>
            <person name="Ward R.D."/>
            <person name="Stajich J.E."/>
            <person name="Johansen J.R."/>
            <person name="Huntemann M."/>
            <person name="Clum A."/>
            <person name="Foster B."/>
            <person name="Foster B."/>
            <person name="Roux S."/>
            <person name="Palaniappan K."/>
            <person name="Varghese N."/>
            <person name="Mukherjee S."/>
            <person name="Reddy T.B.K."/>
            <person name="Daum C."/>
            <person name="Copeland A."/>
            <person name="Chen I.A."/>
            <person name="Ivanova N.N."/>
            <person name="Kyrpides N.C."/>
            <person name="Shapiro N."/>
            <person name="Eloe-Fadrosh E.A."/>
            <person name="Pietrasiak N."/>
        </authorList>
    </citation>
    <scope>NUCLEOTIDE SEQUENCE</scope>
    <source>
        <strain evidence="1">GSE-TBD4-15B</strain>
    </source>
</reference>
<proteinExistence type="predicted"/>
<sequence>MPSWNSARKLLCIRLDTTGDVVMTTPAIRALKTSYPDRQISLMTSTARAVIAPLIAEVDDLMIYDAPWLKATALRTSSAPDLVMIERLRQAEFDAAVIFTVYSQNPLPAALCCYLAEIPLRLAHT</sequence>
<protein>
    <recommendedName>
        <fullName evidence="3">Glycosyltransferase family 9 protein</fullName>
    </recommendedName>
</protein>
<evidence type="ECO:0000313" key="2">
    <source>
        <dbReference type="Proteomes" id="UP000707356"/>
    </source>
</evidence>
<dbReference type="InterPro" id="IPR051199">
    <property type="entry name" value="LPS_LOS_Heptosyltrfase"/>
</dbReference>
<dbReference type="Gene3D" id="3.40.50.2000">
    <property type="entry name" value="Glycogen Phosphorylase B"/>
    <property type="match status" value="1"/>
</dbReference>
<dbReference type="PANTHER" id="PTHR30160:SF1">
    <property type="entry name" value="LIPOPOLYSACCHARIDE 1,2-N-ACETYLGLUCOSAMINETRANSFERASE-RELATED"/>
    <property type="match status" value="1"/>
</dbReference>
<evidence type="ECO:0008006" key="3">
    <source>
        <dbReference type="Google" id="ProtNLM"/>
    </source>
</evidence>
<dbReference type="PANTHER" id="PTHR30160">
    <property type="entry name" value="TETRAACYLDISACCHARIDE 4'-KINASE-RELATED"/>
    <property type="match status" value="1"/>
</dbReference>
<dbReference type="AlphaFoldDB" id="A0A951P9H8"/>
<comment type="caution">
    <text evidence="1">The sequence shown here is derived from an EMBL/GenBank/DDBJ whole genome shotgun (WGS) entry which is preliminary data.</text>
</comment>
<evidence type="ECO:0000313" key="1">
    <source>
        <dbReference type="EMBL" id="MBW4464559.1"/>
    </source>
</evidence>
<dbReference type="GO" id="GO:0009244">
    <property type="term" value="P:lipopolysaccharide core region biosynthetic process"/>
    <property type="evidence" value="ECO:0007669"/>
    <property type="project" value="TreeGrafter"/>
</dbReference>
<dbReference type="Proteomes" id="UP000707356">
    <property type="component" value="Unassembled WGS sequence"/>
</dbReference>
<dbReference type="EMBL" id="JAHHHV010000015">
    <property type="protein sequence ID" value="MBW4464559.1"/>
    <property type="molecule type" value="Genomic_DNA"/>
</dbReference>
<dbReference type="SUPFAM" id="SSF53756">
    <property type="entry name" value="UDP-Glycosyltransferase/glycogen phosphorylase"/>
    <property type="match status" value="1"/>
</dbReference>
<gene>
    <name evidence="1" type="ORF">KME07_03840</name>
</gene>
<accession>A0A951P9H8</accession>
<dbReference type="GO" id="GO:0005829">
    <property type="term" value="C:cytosol"/>
    <property type="evidence" value="ECO:0007669"/>
    <property type="project" value="TreeGrafter"/>
</dbReference>
<dbReference type="GO" id="GO:0008713">
    <property type="term" value="F:ADP-heptose-lipopolysaccharide heptosyltransferase activity"/>
    <property type="evidence" value="ECO:0007669"/>
    <property type="project" value="TreeGrafter"/>
</dbReference>
<name>A0A951P9H8_9CYAN</name>